<dbReference type="Proteomes" id="UP000494119">
    <property type="component" value="Unassembled WGS sequence"/>
</dbReference>
<sequence length="119" mass="13436">MTEAAPEWFAAWFKSKFQMPVPEAFGDYLSKHPNGLWSQAGSLWKADDIIDATEERDLQDKGVCMIGTTAFEAIFLLRARDGRVFAVDKFDYSQVDAWFSGLDSCICLLDFEEVPARQG</sequence>
<protein>
    <recommendedName>
        <fullName evidence="3">Knr4/Smi1-like domain-containing protein</fullName>
    </recommendedName>
</protein>
<name>A0A6J5H1G0_9BURK</name>
<proteinExistence type="predicted"/>
<dbReference type="RefSeq" id="WP_175198276.1">
    <property type="nucleotide sequence ID" value="NZ_CADIKL010000061.1"/>
</dbReference>
<dbReference type="AlphaFoldDB" id="A0A6J5H1G0"/>
<reference evidence="1 2" key="1">
    <citation type="submission" date="2020-04" db="EMBL/GenBank/DDBJ databases">
        <authorList>
            <person name="De Canck E."/>
        </authorList>
    </citation>
    <scope>NUCLEOTIDE SEQUENCE [LARGE SCALE GENOMIC DNA]</scope>
    <source>
        <strain evidence="1 2">LMG 28688</strain>
    </source>
</reference>
<keyword evidence="2" id="KW-1185">Reference proteome</keyword>
<gene>
    <name evidence="1" type="ORF">LMG28688_06851</name>
</gene>
<dbReference type="EMBL" id="CADIKL010000061">
    <property type="protein sequence ID" value="CAB3808818.1"/>
    <property type="molecule type" value="Genomic_DNA"/>
</dbReference>
<accession>A0A6J5H1G0</accession>
<evidence type="ECO:0000313" key="1">
    <source>
        <dbReference type="EMBL" id="CAB3808818.1"/>
    </source>
</evidence>
<evidence type="ECO:0000313" key="2">
    <source>
        <dbReference type="Proteomes" id="UP000494119"/>
    </source>
</evidence>
<evidence type="ECO:0008006" key="3">
    <source>
        <dbReference type="Google" id="ProtNLM"/>
    </source>
</evidence>
<organism evidence="1 2">
    <name type="scientific">Paraburkholderia caffeinitolerans</name>
    <dbReference type="NCBI Taxonomy" id="1723730"/>
    <lineage>
        <taxon>Bacteria</taxon>
        <taxon>Pseudomonadati</taxon>
        <taxon>Pseudomonadota</taxon>
        <taxon>Betaproteobacteria</taxon>
        <taxon>Burkholderiales</taxon>
        <taxon>Burkholderiaceae</taxon>
        <taxon>Paraburkholderia</taxon>
    </lineage>
</organism>